<dbReference type="EMBL" id="CAADFJ010000262">
    <property type="protein sequence ID" value="VFK05354.1"/>
    <property type="molecule type" value="Genomic_DNA"/>
</dbReference>
<accession>A0A450VKL4</accession>
<protein>
    <submittedName>
        <fullName evidence="3">Uncharacterized protein</fullName>
    </submittedName>
</protein>
<evidence type="ECO:0000313" key="3">
    <source>
        <dbReference type="EMBL" id="VFK05354.1"/>
    </source>
</evidence>
<evidence type="ECO:0000313" key="1">
    <source>
        <dbReference type="EMBL" id="VFK02068.1"/>
    </source>
</evidence>
<evidence type="ECO:0000313" key="2">
    <source>
        <dbReference type="EMBL" id="VFK02334.1"/>
    </source>
</evidence>
<organism evidence="3">
    <name type="scientific">Candidatus Kentrum eta</name>
    <dbReference type="NCBI Taxonomy" id="2126337"/>
    <lineage>
        <taxon>Bacteria</taxon>
        <taxon>Pseudomonadati</taxon>
        <taxon>Pseudomonadota</taxon>
        <taxon>Gammaproteobacteria</taxon>
        <taxon>Candidatus Kentrum</taxon>
    </lineage>
</organism>
<name>A0A450VKL4_9GAMM</name>
<dbReference type="EMBL" id="CAADFI010000274">
    <property type="protein sequence ID" value="VFK02334.1"/>
    <property type="molecule type" value="Genomic_DNA"/>
</dbReference>
<dbReference type="EMBL" id="CAADFG010000252">
    <property type="protein sequence ID" value="VFK02068.1"/>
    <property type="molecule type" value="Genomic_DNA"/>
</dbReference>
<proteinExistence type="predicted"/>
<reference evidence="3" key="1">
    <citation type="submission" date="2019-02" db="EMBL/GenBank/DDBJ databases">
        <authorList>
            <person name="Gruber-Vodicka R. H."/>
            <person name="Seah K. B. B."/>
        </authorList>
    </citation>
    <scope>NUCLEOTIDE SEQUENCE</scope>
    <source>
        <strain evidence="3">BECK_SA2B12</strain>
        <strain evidence="1">BECK_SA2B15</strain>
        <strain evidence="2">BECK_SA2B20</strain>
    </source>
</reference>
<gene>
    <name evidence="1" type="ORF">BECKH772A_GA0070896_102522</name>
    <name evidence="2" type="ORF">BECKH772B_GA0070898_102744</name>
    <name evidence="3" type="ORF">BECKH772C_GA0070978_102622</name>
</gene>
<dbReference type="AlphaFoldDB" id="A0A450VKL4"/>
<sequence>MGCSEQLLSRPRCGQTWLPCAFTLRKIPPLEKWHGSVRCCLFTIVRREPLQGRLKTSIAMPWFGSSTNGRGISMCRSLVNIGSGKQDISKESRIRRKIAIIWLSLPVDPSNVGGKPVEAVKKTSIYCGGPQIASIDVAKRPRLVQAWRHVARYISPISHTRCAIRAFPATFSMVERFFTASVAIFSTPFSSPSKMADFLIPWIIFV</sequence>